<reference evidence="3 4" key="1">
    <citation type="submission" date="2019-04" db="EMBL/GenBank/DDBJ databases">
        <title>Whole genome sequencing of Brevibacillus sp. TGS2-1.</title>
        <authorList>
            <person name="Choi A."/>
        </authorList>
    </citation>
    <scope>NUCLEOTIDE SEQUENCE [LARGE SCALE GENOMIC DNA]</scope>
    <source>
        <strain evidence="3 4">TGS2-1</strain>
    </source>
</reference>
<sequence length="565" mass="62510">MKRNGKRIAIALTIAMMLSATNGTALAASPEIHPSHIASATKSEEKLPERATQIVAALEKLEPALKALTKRTIVKSESDEKLLKLYLRSPESNDMGATVVFDSKTGELFMYSASLPIWKQGEIATDEVILQRAENAVLELLGADKRKQIGSPQLSNAVEEVDSEILTDPLAIYRIVSYPTLLNGLEILGNGAGIYVATDYAGNLLEVSSTTDYDGHLLEVSSTPFNLRGVKVPDPKTALTPEAVKKQFFTPDRLELGYVLEGKDAKPGMQYLWMNNAYIDAVTGKQIDFTHGTELAGNGKRNPDNVKNITLSPKGEPLIVKSRADGEKVVAGLFDVDTKVMFTEYYTGEVDGEIIHSWSDEFGYEDVSISVDASTGAVTSADIFMETKSLPVPLSKEEALKKAISFIEPYAAKSSTEWQVEIFDPYKQPKLADWMIELNEGEGEEEEDTGTGTYTFIFYELHDGLPVFDRYYWMKVDIESGQVVTFIVNLPEKEGTLPILKPSVTEQQAAEIVAKNLPVKLSYFWPTYKGKQAPFLTLVYTVDKSKSWPYVDAVKGTLEWGEYEE</sequence>
<keyword evidence="4" id="KW-1185">Reference proteome</keyword>
<dbReference type="OrthoDB" id="2471872at2"/>
<organism evidence="3 4">
    <name type="scientific">Brevibacillus antibioticus</name>
    <dbReference type="NCBI Taxonomy" id="2570228"/>
    <lineage>
        <taxon>Bacteria</taxon>
        <taxon>Bacillati</taxon>
        <taxon>Bacillota</taxon>
        <taxon>Bacilli</taxon>
        <taxon>Bacillales</taxon>
        <taxon>Paenibacillaceae</taxon>
        <taxon>Brevibacillus</taxon>
    </lineage>
</organism>
<protein>
    <recommendedName>
        <fullName evidence="2">YcdB/YcdC repeated domain-containing protein</fullName>
    </recommendedName>
</protein>
<proteinExistence type="predicted"/>
<accession>A0A4U2YAY3</accession>
<gene>
    <name evidence="3" type="ORF">E8L90_19545</name>
</gene>
<evidence type="ECO:0000259" key="2">
    <source>
        <dbReference type="Pfam" id="PF16244"/>
    </source>
</evidence>
<dbReference type="Proteomes" id="UP000307841">
    <property type="component" value="Unassembled WGS sequence"/>
</dbReference>
<dbReference type="RefSeq" id="WP_137030914.1">
    <property type="nucleotide sequence ID" value="NZ_SZNK01000001.1"/>
</dbReference>
<feature type="domain" description="YcdB/YcdC repeated" evidence="2">
    <location>
        <begin position="341"/>
        <end position="486"/>
    </location>
</feature>
<dbReference type="AlphaFoldDB" id="A0A4U2YAY3"/>
<evidence type="ECO:0000256" key="1">
    <source>
        <dbReference type="SAM" id="SignalP"/>
    </source>
</evidence>
<keyword evidence="1" id="KW-0732">Signal</keyword>
<feature type="signal peptide" evidence="1">
    <location>
        <begin position="1"/>
        <end position="27"/>
    </location>
</feature>
<evidence type="ECO:0000313" key="3">
    <source>
        <dbReference type="EMBL" id="TKI57474.1"/>
    </source>
</evidence>
<name>A0A4U2YAY3_9BACL</name>
<comment type="caution">
    <text evidence="3">The sequence shown here is derived from an EMBL/GenBank/DDBJ whole genome shotgun (WGS) entry which is preliminary data.</text>
</comment>
<feature type="chain" id="PRO_5020730287" description="YcdB/YcdC repeated domain-containing protein" evidence="1">
    <location>
        <begin position="28"/>
        <end position="565"/>
    </location>
</feature>
<dbReference type="Pfam" id="PF16244">
    <property type="entry name" value="DUF4901"/>
    <property type="match status" value="1"/>
</dbReference>
<dbReference type="EMBL" id="SZNK01000001">
    <property type="protein sequence ID" value="TKI57474.1"/>
    <property type="molecule type" value="Genomic_DNA"/>
</dbReference>
<evidence type="ECO:0000313" key="4">
    <source>
        <dbReference type="Proteomes" id="UP000307841"/>
    </source>
</evidence>
<dbReference type="InterPro" id="IPR032599">
    <property type="entry name" value="YcdB/YcdC_rep_domain"/>
</dbReference>